<dbReference type="InterPro" id="IPR050578">
    <property type="entry name" value="MARVEL-CKLF_proteins"/>
</dbReference>
<gene>
    <name evidence="8" type="ORF">GDO78_002937</name>
</gene>
<dbReference type="GO" id="GO:0019911">
    <property type="term" value="F:structural constituent of myelin sheath"/>
    <property type="evidence" value="ECO:0007669"/>
    <property type="project" value="TreeGrafter"/>
</dbReference>
<keyword evidence="3 6" id="KW-1133">Transmembrane helix</keyword>
<feature type="transmembrane region" description="Helical" evidence="6">
    <location>
        <begin position="143"/>
        <end position="163"/>
    </location>
</feature>
<organism evidence="8 9">
    <name type="scientific">Eleutherodactylus coqui</name>
    <name type="common">Puerto Rican coqui</name>
    <dbReference type="NCBI Taxonomy" id="57060"/>
    <lineage>
        <taxon>Eukaryota</taxon>
        <taxon>Metazoa</taxon>
        <taxon>Chordata</taxon>
        <taxon>Craniata</taxon>
        <taxon>Vertebrata</taxon>
        <taxon>Euteleostomi</taxon>
        <taxon>Amphibia</taxon>
        <taxon>Batrachia</taxon>
        <taxon>Anura</taxon>
        <taxon>Neobatrachia</taxon>
        <taxon>Hyloidea</taxon>
        <taxon>Eleutherodactylidae</taxon>
        <taxon>Eleutherodactylinae</taxon>
        <taxon>Eleutherodactylus</taxon>
        <taxon>Eleutherodactylus</taxon>
    </lineage>
</organism>
<protein>
    <recommendedName>
        <fullName evidence="7">MARVEL domain-containing protein</fullName>
    </recommendedName>
</protein>
<keyword evidence="2 5" id="KW-0812">Transmembrane</keyword>
<evidence type="ECO:0000256" key="2">
    <source>
        <dbReference type="ARBA" id="ARBA00022692"/>
    </source>
</evidence>
<dbReference type="GO" id="GO:0042552">
    <property type="term" value="P:myelination"/>
    <property type="evidence" value="ECO:0007669"/>
    <property type="project" value="TreeGrafter"/>
</dbReference>
<feature type="transmembrane region" description="Helical" evidence="6">
    <location>
        <begin position="63"/>
        <end position="90"/>
    </location>
</feature>
<dbReference type="InterPro" id="IPR008253">
    <property type="entry name" value="Marvel"/>
</dbReference>
<evidence type="ECO:0000259" key="7">
    <source>
        <dbReference type="PROSITE" id="PS51225"/>
    </source>
</evidence>
<evidence type="ECO:0000256" key="4">
    <source>
        <dbReference type="ARBA" id="ARBA00023136"/>
    </source>
</evidence>
<reference evidence="8" key="1">
    <citation type="thesis" date="2020" institute="ProQuest LLC" country="789 East Eisenhower Parkway, Ann Arbor, MI, USA">
        <title>Comparative Genomics and Chromosome Evolution.</title>
        <authorList>
            <person name="Mudd A.B."/>
        </authorList>
    </citation>
    <scope>NUCLEOTIDE SEQUENCE</scope>
    <source>
        <strain evidence="8">HN-11 Male</strain>
        <tissue evidence="8">Kidney and liver</tissue>
    </source>
</reference>
<sequence length="170" mass="19152">MEEPRPRSNTVTTTSSSYSEAFSSSASLSYDRSFLRSAPGALLLAEIVFGLLVWALIAGSEYFIYPAFGWVMFVAVFYWVLTVFLFIIYVTRANTKITRVPWTLVGLCFNLSAFVFYLIAALADATSIPTEHYSPHNYSSWTASAFFAFLVTLCYGASTFFSYQSWRTRS</sequence>
<dbReference type="PANTHER" id="PTHR22776:SF10">
    <property type="entry name" value="CKLF-LIKE MARVEL TRANSMEMBRANE DOMAIN-CONTAINING PROTEIN 8"/>
    <property type="match status" value="1"/>
</dbReference>
<dbReference type="PRINTS" id="PR01884">
    <property type="entry name" value="MALPROTEIN"/>
</dbReference>
<comment type="subcellular location">
    <subcellularLocation>
        <location evidence="1">Membrane</location>
        <topology evidence="1">Multi-pass membrane protein</topology>
    </subcellularLocation>
</comment>
<evidence type="ECO:0000256" key="1">
    <source>
        <dbReference type="ARBA" id="ARBA00004141"/>
    </source>
</evidence>
<dbReference type="Pfam" id="PF01284">
    <property type="entry name" value="MARVEL"/>
    <property type="match status" value="1"/>
</dbReference>
<feature type="domain" description="MARVEL" evidence="7">
    <location>
        <begin position="34"/>
        <end position="167"/>
    </location>
</feature>
<dbReference type="PANTHER" id="PTHR22776">
    <property type="entry name" value="MARVEL-CONTAINING POTENTIAL LIPID RAFT-ASSOCIATED PROTEIN"/>
    <property type="match status" value="1"/>
</dbReference>
<dbReference type="AlphaFoldDB" id="A0A8J6EWR9"/>
<evidence type="ECO:0000313" key="9">
    <source>
        <dbReference type="Proteomes" id="UP000770717"/>
    </source>
</evidence>
<accession>A0A8J6EWR9</accession>
<evidence type="ECO:0000256" key="6">
    <source>
        <dbReference type="SAM" id="Phobius"/>
    </source>
</evidence>
<evidence type="ECO:0000313" key="8">
    <source>
        <dbReference type="EMBL" id="KAG9476114.1"/>
    </source>
</evidence>
<dbReference type="InterPro" id="IPR013295">
    <property type="entry name" value="MAL"/>
</dbReference>
<evidence type="ECO:0000256" key="5">
    <source>
        <dbReference type="PROSITE-ProRule" id="PRU00581"/>
    </source>
</evidence>
<dbReference type="EMBL" id="WNTK01000011">
    <property type="protein sequence ID" value="KAG9476114.1"/>
    <property type="molecule type" value="Genomic_DNA"/>
</dbReference>
<keyword evidence="4 5" id="KW-0472">Membrane</keyword>
<dbReference type="GO" id="GO:0016020">
    <property type="term" value="C:membrane"/>
    <property type="evidence" value="ECO:0007669"/>
    <property type="project" value="UniProtKB-SubCell"/>
</dbReference>
<feature type="transmembrane region" description="Helical" evidence="6">
    <location>
        <begin position="102"/>
        <end position="123"/>
    </location>
</feature>
<dbReference type="OrthoDB" id="6481667at2759"/>
<feature type="transmembrane region" description="Helical" evidence="6">
    <location>
        <begin position="38"/>
        <end position="57"/>
    </location>
</feature>
<comment type="caution">
    <text evidence="8">The sequence shown here is derived from an EMBL/GenBank/DDBJ whole genome shotgun (WGS) entry which is preliminary data.</text>
</comment>
<dbReference type="Proteomes" id="UP000770717">
    <property type="component" value="Unassembled WGS sequence"/>
</dbReference>
<keyword evidence="9" id="KW-1185">Reference proteome</keyword>
<name>A0A8J6EWR9_ELECQ</name>
<dbReference type="PROSITE" id="PS51225">
    <property type="entry name" value="MARVEL"/>
    <property type="match status" value="1"/>
</dbReference>
<proteinExistence type="predicted"/>
<evidence type="ECO:0000256" key="3">
    <source>
        <dbReference type="ARBA" id="ARBA00022989"/>
    </source>
</evidence>